<proteinExistence type="predicted"/>
<evidence type="ECO:0000313" key="2">
    <source>
        <dbReference type="EMBL" id="SHJ42329.1"/>
    </source>
</evidence>
<feature type="chain" id="PRO_5012657972" evidence="1">
    <location>
        <begin position="32"/>
        <end position="91"/>
    </location>
</feature>
<protein>
    <submittedName>
        <fullName evidence="2">Uncharacterized protein</fullName>
    </submittedName>
</protein>
<dbReference type="Proteomes" id="UP000189935">
    <property type="component" value="Chromosome I"/>
</dbReference>
<evidence type="ECO:0000256" key="1">
    <source>
        <dbReference type="SAM" id="SignalP"/>
    </source>
</evidence>
<feature type="signal peptide" evidence="1">
    <location>
        <begin position="1"/>
        <end position="31"/>
    </location>
</feature>
<dbReference type="EMBL" id="LT670844">
    <property type="protein sequence ID" value="SHJ42329.1"/>
    <property type="molecule type" value="Genomic_DNA"/>
</dbReference>
<dbReference type="AlphaFoldDB" id="A0A1M6J6M7"/>
<dbReference type="OrthoDB" id="8240318at2"/>
<dbReference type="RefSeq" id="WP_079536671.1">
    <property type="nucleotide sequence ID" value="NZ_LT670844.1"/>
</dbReference>
<accession>A0A1M6J6M7</accession>
<name>A0A1M6J6M7_9BRAD</name>
<gene>
    <name evidence="2" type="ORF">SAMN05444159_0576</name>
</gene>
<reference evidence="2 3" key="1">
    <citation type="submission" date="2016-11" db="EMBL/GenBank/DDBJ databases">
        <authorList>
            <person name="Jaros S."/>
            <person name="Januszkiewicz K."/>
            <person name="Wedrychowicz H."/>
        </authorList>
    </citation>
    <scope>NUCLEOTIDE SEQUENCE [LARGE SCALE GENOMIC DNA]</scope>
    <source>
        <strain evidence="2 3">GAS499</strain>
    </source>
</reference>
<keyword evidence="1" id="KW-0732">Signal</keyword>
<evidence type="ECO:0000313" key="3">
    <source>
        <dbReference type="Proteomes" id="UP000189935"/>
    </source>
</evidence>
<organism evidence="2 3">
    <name type="scientific">Bradyrhizobium lablabi</name>
    <dbReference type="NCBI Taxonomy" id="722472"/>
    <lineage>
        <taxon>Bacteria</taxon>
        <taxon>Pseudomonadati</taxon>
        <taxon>Pseudomonadota</taxon>
        <taxon>Alphaproteobacteria</taxon>
        <taxon>Hyphomicrobiales</taxon>
        <taxon>Nitrobacteraceae</taxon>
        <taxon>Bradyrhizobium</taxon>
    </lineage>
</organism>
<sequence length="91" mass="9803">MSTQSTKHSTIVSAAVAAGIVLFSLLSPAMAASDQNNPAVLTSHSPWLAPIGHRQPARADVPQNEVLSAWERQQQDLDVELDRKLVICRGC</sequence>